<feature type="binding site" evidence="3">
    <location>
        <position position="158"/>
    </location>
    <ligand>
        <name>ATP</name>
        <dbReference type="ChEBI" id="CHEBI:30616"/>
    </ligand>
</feature>
<dbReference type="InterPro" id="IPR014729">
    <property type="entry name" value="Rossmann-like_a/b/a_fold"/>
</dbReference>
<keyword evidence="3" id="KW-0067">ATP-binding</keyword>
<feature type="domain" description="tRNA(Ile)-lysidine/2-thiocytidine synthase N-terminal" evidence="5">
    <location>
        <begin position="48"/>
        <end position="216"/>
    </location>
</feature>
<dbReference type="CDD" id="cd24138">
    <property type="entry name" value="TtcA-like"/>
    <property type="match status" value="1"/>
</dbReference>
<dbReference type="Pfam" id="PF01171">
    <property type="entry name" value="ATP_bind_3"/>
    <property type="match status" value="1"/>
</dbReference>
<dbReference type="PIRSF" id="PIRSF004976">
    <property type="entry name" value="ATPase_YdaO"/>
    <property type="match status" value="1"/>
</dbReference>
<keyword evidence="7" id="KW-1185">Reference proteome</keyword>
<dbReference type="EMBL" id="CP007029">
    <property type="protein sequence ID" value="AHE99698.1"/>
    <property type="molecule type" value="Genomic_DNA"/>
</dbReference>
<dbReference type="STRING" id="713585.THITH_16955"/>
<dbReference type="SUPFAM" id="SSF52402">
    <property type="entry name" value="Adenine nucleotide alpha hydrolases-like"/>
    <property type="match status" value="1"/>
</dbReference>
<evidence type="ECO:0000256" key="2">
    <source>
        <dbReference type="ARBA" id="ARBA00022694"/>
    </source>
</evidence>
<protein>
    <submittedName>
        <fullName evidence="6">Potassium-transporting ATPase subunit C</fullName>
    </submittedName>
</protein>
<keyword evidence="2" id="KW-0819">tRNA processing</keyword>
<dbReference type="GO" id="GO:0005524">
    <property type="term" value="F:ATP binding"/>
    <property type="evidence" value="ECO:0007669"/>
    <property type="project" value="UniProtKB-KW"/>
</dbReference>
<proteinExistence type="predicted"/>
<feature type="binding site" evidence="3">
    <location>
        <position position="153"/>
    </location>
    <ligand>
        <name>ATP</name>
        <dbReference type="ChEBI" id="CHEBI:30616"/>
    </ligand>
</feature>
<organism evidence="6 7">
    <name type="scientific">Thioalkalivibrio paradoxus ARh 1</name>
    <dbReference type="NCBI Taxonomy" id="713585"/>
    <lineage>
        <taxon>Bacteria</taxon>
        <taxon>Pseudomonadati</taxon>
        <taxon>Pseudomonadota</taxon>
        <taxon>Gammaproteobacteria</taxon>
        <taxon>Chromatiales</taxon>
        <taxon>Ectothiorhodospiraceae</taxon>
        <taxon>Thioalkalivibrio</taxon>
    </lineage>
</organism>
<keyword evidence="1" id="KW-0808">Transferase</keyword>
<dbReference type="Proteomes" id="UP000005289">
    <property type="component" value="Chromosome"/>
</dbReference>
<evidence type="ECO:0000256" key="1">
    <source>
        <dbReference type="ARBA" id="ARBA00022679"/>
    </source>
</evidence>
<dbReference type="HOGENOM" id="CLU_026481_5_1_6"/>
<evidence type="ECO:0000313" key="6">
    <source>
        <dbReference type="EMBL" id="AHE99698.1"/>
    </source>
</evidence>
<accession>W0DRV9</accession>
<keyword evidence="3" id="KW-0547">Nucleotide-binding</keyword>
<dbReference type="InterPro" id="IPR035107">
    <property type="entry name" value="tRNA_thiolation_TtcA_Ctu1"/>
</dbReference>
<evidence type="ECO:0000313" key="7">
    <source>
        <dbReference type="Proteomes" id="UP000005289"/>
    </source>
</evidence>
<dbReference type="AlphaFoldDB" id="W0DRV9"/>
<feature type="binding site" evidence="3">
    <location>
        <begin position="51"/>
        <end position="53"/>
    </location>
    <ligand>
        <name>ATP</name>
        <dbReference type="ChEBI" id="CHEBI:30616"/>
    </ligand>
</feature>
<feature type="binding site" evidence="3">
    <location>
        <position position="57"/>
    </location>
    <ligand>
        <name>ATP</name>
        <dbReference type="ChEBI" id="CHEBI:30616"/>
    </ligand>
</feature>
<dbReference type="PANTHER" id="PTHR43686">
    <property type="entry name" value="SULFURTRANSFERASE-RELATED"/>
    <property type="match status" value="1"/>
</dbReference>
<feature type="region of interest" description="Disordered" evidence="4">
    <location>
        <begin position="256"/>
        <end position="286"/>
    </location>
</feature>
<sequence>MRCGRLAAAPGFRVCSRAMNTPTVPATIRRLAGRAIADFAMIRSGDRILVGLSGGKDSLTLLWLLHDLARRAPVRFEVGAVTIDPEIPGFEPGRLRDYLGGFGIPYVFVSEPIAELAGRHMGKDSFCAFCARMKRGLMYRTARERGYNVLALGQHLDDLAESFLMSAFHGGQLRTMKAHYRIDAGDLRVIRPLVYVRERQTRDFARTAELPVIADNCPACFAMPTQREHMKALLAREEAQHPRLFRNLRTALDPLMREGLPDAGPASEHAAARPAPAPTAGPEDVA</sequence>
<dbReference type="KEGG" id="tti:THITH_16955"/>
<evidence type="ECO:0000256" key="3">
    <source>
        <dbReference type="PIRSR" id="PIRSR004976-51"/>
    </source>
</evidence>
<feature type="compositionally biased region" description="Low complexity" evidence="4">
    <location>
        <begin position="263"/>
        <end position="286"/>
    </location>
</feature>
<dbReference type="GO" id="GO:0016740">
    <property type="term" value="F:transferase activity"/>
    <property type="evidence" value="ECO:0007669"/>
    <property type="project" value="UniProtKB-KW"/>
</dbReference>
<dbReference type="GO" id="GO:0008033">
    <property type="term" value="P:tRNA processing"/>
    <property type="evidence" value="ECO:0007669"/>
    <property type="project" value="UniProtKB-KW"/>
</dbReference>
<feature type="binding site" evidence="3">
    <location>
        <position position="83"/>
    </location>
    <ligand>
        <name>ATP</name>
        <dbReference type="ChEBI" id="CHEBI:30616"/>
    </ligand>
</feature>
<evidence type="ECO:0000259" key="5">
    <source>
        <dbReference type="Pfam" id="PF01171"/>
    </source>
</evidence>
<evidence type="ECO:0000256" key="4">
    <source>
        <dbReference type="SAM" id="MobiDB-lite"/>
    </source>
</evidence>
<name>W0DRV9_9GAMM</name>
<dbReference type="Gene3D" id="3.40.50.620">
    <property type="entry name" value="HUPs"/>
    <property type="match status" value="1"/>
</dbReference>
<gene>
    <name evidence="6" type="ORF">THITH_16955</name>
</gene>
<reference evidence="6 7" key="1">
    <citation type="submission" date="2013-12" db="EMBL/GenBank/DDBJ databases">
        <authorList>
            <consortium name="DOE Joint Genome Institute"/>
            <person name="Muyzer G."/>
            <person name="Huntemann M."/>
            <person name="Han J."/>
            <person name="Chen A."/>
            <person name="Kyrpides N."/>
            <person name="Mavromatis K."/>
            <person name="Markowitz V."/>
            <person name="Palaniappan K."/>
            <person name="Ivanova N."/>
            <person name="Schaumberg A."/>
            <person name="Pati A."/>
            <person name="Liolios K."/>
            <person name="Nordberg H.P."/>
            <person name="Cantor M.N."/>
            <person name="Hua S.X."/>
            <person name="Woyke T."/>
        </authorList>
    </citation>
    <scope>NUCLEOTIDE SEQUENCE [LARGE SCALE GENOMIC DNA]</scope>
    <source>
        <strain evidence="6 7">ARh 1</strain>
    </source>
</reference>
<dbReference type="InterPro" id="IPR011063">
    <property type="entry name" value="TilS/TtcA_N"/>
</dbReference>
<dbReference type="PANTHER" id="PTHR43686:SF1">
    <property type="entry name" value="AMINOTRAN_5 DOMAIN-CONTAINING PROTEIN"/>
    <property type="match status" value="1"/>
</dbReference>